<evidence type="ECO:0000259" key="7">
    <source>
        <dbReference type="SMART" id="SM00562"/>
    </source>
</evidence>
<dbReference type="PROSITE" id="PS51374">
    <property type="entry name" value="NDPK_LIKE"/>
    <property type="match status" value="1"/>
</dbReference>
<keyword evidence="5 8" id="KW-0418">Kinase</keyword>
<accession>A0A955IA33</accession>
<evidence type="ECO:0000256" key="2">
    <source>
        <dbReference type="ARBA" id="ARBA00008142"/>
    </source>
</evidence>
<comment type="similarity">
    <text evidence="2 6">Belongs to the NDK family.</text>
</comment>
<proteinExistence type="inferred from homology"/>
<dbReference type="InterPro" id="IPR036850">
    <property type="entry name" value="NDK-like_dom_sf"/>
</dbReference>
<dbReference type="Proteomes" id="UP000745577">
    <property type="component" value="Unassembled WGS sequence"/>
</dbReference>
<dbReference type="Gene3D" id="3.30.70.141">
    <property type="entry name" value="Nucleoside diphosphate kinase-like domain"/>
    <property type="match status" value="1"/>
</dbReference>
<evidence type="ECO:0000256" key="6">
    <source>
        <dbReference type="PROSITE-ProRule" id="PRU00706"/>
    </source>
</evidence>
<reference evidence="8" key="2">
    <citation type="journal article" date="2021" name="Microbiome">
        <title>Successional dynamics and alternative stable states in a saline activated sludge microbial community over 9 years.</title>
        <authorList>
            <person name="Wang Y."/>
            <person name="Ye J."/>
            <person name="Ju F."/>
            <person name="Liu L."/>
            <person name="Boyd J.A."/>
            <person name="Deng Y."/>
            <person name="Parks D.H."/>
            <person name="Jiang X."/>
            <person name="Yin X."/>
            <person name="Woodcroft B.J."/>
            <person name="Tyson G.W."/>
            <person name="Hugenholtz P."/>
            <person name="Polz M.F."/>
            <person name="Zhang T."/>
        </authorList>
    </citation>
    <scope>NUCLEOTIDE SEQUENCE</scope>
    <source>
        <strain evidence="8">HKST-UBA15</strain>
    </source>
</reference>
<dbReference type="SMART" id="SM00562">
    <property type="entry name" value="NDK"/>
    <property type="match status" value="1"/>
</dbReference>
<evidence type="ECO:0000256" key="1">
    <source>
        <dbReference type="ARBA" id="ARBA00001946"/>
    </source>
</evidence>
<dbReference type="GO" id="GO:0004550">
    <property type="term" value="F:nucleoside diphosphate kinase activity"/>
    <property type="evidence" value="ECO:0007669"/>
    <property type="project" value="UniProtKB-EC"/>
</dbReference>
<protein>
    <recommendedName>
        <fullName evidence="3">nucleoside-diphosphate kinase</fullName>
        <ecNumber evidence="3">2.7.4.6</ecNumber>
    </recommendedName>
</protein>
<dbReference type="SUPFAM" id="SSF54919">
    <property type="entry name" value="Nucleoside diphosphate kinase, NDK"/>
    <property type="match status" value="1"/>
</dbReference>
<evidence type="ECO:0000256" key="3">
    <source>
        <dbReference type="ARBA" id="ARBA00012966"/>
    </source>
</evidence>
<dbReference type="Pfam" id="PF00334">
    <property type="entry name" value="NDK"/>
    <property type="match status" value="2"/>
</dbReference>
<dbReference type="PANTHER" id="PTHR11349">
    <property type="entry name" value="NUCLEOSIDE DIPHOSPHATE KINASE"/>
    <property type="match status" value="1"/>
</dbReference>
<dbReference type="EMBL" id="JAGQLL010000066">
    <property type="protein sequence ID" value="MCA9380457.1"/>
    <property type="molecule type" value="Genomic_DNA"/>
</dbReference>
<dbReference type="AlphaFoldDB" id="A0A955IA33"/>
<feature type="domain" description="Nucleoside diphosphate kinase-like" evidence="7">
    <location>
        <begin position="7"/>
        <end position="184"/>
    </location>
</feature>
<evidence type="ECO:0000256" key="4">
    <source>
        <dbReference type="ARBA" id="ARBA00022679"/>
    </source>
</evidence>
<sequence length="200" mass="22912">MKKYPNIERTFLMIKPDGVKRGLVGDIFFRLERVGLKLVSARMIMATESQAKKNYPGTKDWLVKMGEKTLNNYNSDLKAVKEDLGTTDTYEIGKKIYEALVKYLMEGPVIISVWEGNHAVKVVERIVGKTDPTVADIGTIRSDYGFDTPQFAVKSGRIVFRTLIHRSDSAQEAKREIEHWFGKNYKYLGDYIRTDYTDSL</sequence>
<dbReference type="EC" id="2.7.4.6" evidence="3"/>
<comment type="caution">
    <text evidence="6">Lacks conserved residue(s) required for the propagation of feature annotation.</text>
</comment>
<name>A0A955IA33_9BACT</name>
<keyword evidence="4 8" id="KW-0808">Transferase</keyword>
<evidence type="ECO:0000256" key="5">
    <source>
        <dbReference type="ARBA" id="ARBA00022777"/>
    </source>
</evidence>
<evidence type="ECO:0000313" key="8">
    <source>
        <dbReference type="EMBL" id="MCA9380457.1"/>
    </source>
</evidence>
<reference evidence="8" key="1">
    <citation type="submission" date="2020-04" db="EMBL/GenBank/DDBJ databases">
        <authorList>
            <person name="Zhang T."/>
        </authorList>
    </citation>
    <scope>NUCLEOTIDE SEQUENCE</scope>
    <source>
        <strain evidence="8">HKST-UBA15</strain>
    </source>
</reference>
<comment type="cofactor">
    <cofactor evidence="1">
        <name>Mg(2+)</name>
        <dbReference type="ChEBI" id="CHEBI:18420"/>
    </cofactor>
</comment>
<evidence type="ECO:0000313" key="9">
    <source>
        <dbReference type="Proteomes" id="UP000745577"/>
    </source>
</evidence>
<organism evidence="8 9">
    <name type="scientific">Candidatus Dojkabacteria bacterium</name>
    <dbReference type="NCBI Taxonomy" id="2099670"/>
    <lineage>
        <taxon>Bacteria</taxon>
        <taxon>Candidatus Dojkabacteria</taxon>
    </lineage>
</organism>
<dbReference type="InterPro" id="IPR034907">
    <property type="entry name" value="NDK-like_dom"/>
</dbReference>
<gene>
    <name evidence="8" type="ORF">KC675_04730</name>
</gene>
<comment type="caution">
    <text evidence="8">The sequence shown here is derived from an EMBL/GenBank/DDBJ whole genome shotgun (WGS) entry which is preliminary data.</text>
</comment>